<feature type="region of interest" description="Disordered" evidence="2">
    <location>
        <begin position="746"/>
        <end position="796"/>
    </location>
</feature>
<feature type="region of interest" description="Disordered" evidence="2">
    <location>
        <begin position="238"/>
        <end position="293"/>
    </location>
</feature>
<dbReference type="AlphaFoldDB" id="A0A8H4R4G0"/>
<dbReference type="EMBL" id="JAACJL010000001">
    <property type="protein sequence ID" value="KAF4623087.1"/>
    <property type="molecule type" value="Genomic_DNA"/>
</dbReference>
<dbReference type="Proteomes" id="UP000521872">
    <property type="component" value="Unassembled WGS sequence"/>
</dbReference>
<name>A0A8H4R4G0_9AGAR</name>
<dbReference type="SUPFAM" id="SSF48350">
    <property type="entry name" value="GTPase activation domain, GAP"/>
    <property type="match status" value="1"/>
</dbReference>
<evidence type="ECO:0000313" key="6">
    <source>
        <dbReference type="Proteomes" id="UP000521872"/>
    </source>
</evidence>
<feature type="region of interest" description="Disordered" evidence="2">
    <location>
        <begin position="654"/>
        <end position="724"/>
    </location>
</feature>
<comment type="caution">
    <text evidence="5">The sequence shown here is derived from an EMBL/GenBank/DDBJ whole genome shotgun (WGS) entry which is preliminary data.</text>
</comment>
<dbReference type="SMART" id="SM00324">
    <property type="entry name" value="RhoGAP"/>
    <property type="match status" value="1"/>
</dbReference>
<keyword evidence="6" id="KW-1185">Reference proteome</keyword>
<evidence type="ECO:0000256" key="1">
    <source>
        <dbReference type="ARBA" id="ARBA00022468"/>
    </source>
</evidence>
<evidence type="ECO:0000259" key="4">
    <source>
        <dbReference type="PROSITE" id="PS50238"/>
    </source>
</evidence>
<keyword evidence="3" id="KW-0732">Signal</keyword>
<feature type="domain" description="Rho-GAP" evidence="4">
    <location>
        <begin position="452"/>
        <end position="646"/>
    </location>
</feature>
<dbReference type="Gene3D" id="1.10.555.10">
    <property type="entry name" value="Rho GTPase activation protein"/>
    <property type="match status" value="1"/>
</dbReference>
<feature type="compositionally biased region" description="Polar residues" evidence="2">
    <location>
        <begin position="238"/>
        <end position="263"/>
    </location>
</feature>
<dbReference type="InterPro" id="IPR001060">
    <property type="entry name" value="FCH_dom"/>
</dbReference>
<dbReference type="PANTHER" id="PTHR23176">
    <property type="entry name" value="RHO/RAC/CDC GTPASE-ACTIVATING PROTEIN"/>
    <property type="match status" value="1"/>
</dbReference>
<dbReference type="InterPro" id="IPR000198">
    <property type="entry name" value="RhoGAP_dom"/>
</dbReference>
<feature type="signal peptide" evidence="3">
    <location>
        <begin position="1"/>
        <end position="33"/>
    </location>
</feature>
<keyword evidence="1" id="KW-0343">GTPase activation</keyword>
<dbReference type="GO" id="GO:0007165">
    <property type="term" value="P:signal transduction"/>
    <property type="evidence" value="ECO:0007669"/>
    <property type="project" value="InterPro"/>
</dbReference>
<organism evidence="5 6">
    <name type="scientific">Agrocybe pediades</name>
    <dbReference type="NCBI Taxonomy" id="84607"/>
    <lineage>
        <taxon>Eukaryota</taxon>
        <taxon>Fungi</taxon>
        <taxon>Dikarya</taxon>
        <taxon>Basidiomycota</taxon>
        <taxon>Agaricomycotina</taxon>
        <taxon>Agaricomycetes</taxon>
        <taxon>Agaricomycetidae</taxon>
        <taxon>Agaricales</taxon>
        <taxon>Agaricineae</taxon>
        <taxon>Strophariaceae</taxon>
        <taxon>Agrocybe</taxon>
    </lineage>
</organism>
<dbReference type="InterPro" id="IPR050729">
    <property type="entry name" value="Rho-GAP"/>
</dbReference>
<dbReference type="GO" id="GO:0005096">
    <property type="term" value="F:GTPase activator activity"/>
    <property type="evidence" value="ECO:0007669"/>
    <property type="project" value="UniProtKB-KW"/>
</dbReference>
<dbReference type="CDD" id="cd00159">
    <property type="entry name" value="RhoGAP"/>
    <property type="match status" value="1"/>
</dbReference>
<feature type="compositionally biased region" description="Basic and acidic residues" evidence="2">
    <location>
        <begin position="779"/>
        <end position="796"/>
    </location>
</feature>
<dbReference type="PANTHER" id="PTHR23176:SF134">
    <property type="entry name" value="RHO-TYPE GTPASE-ACTIVATING PROTEIN"/>
    <property type="match status" value="1"/>
</dbReference>
<protein>
    <recommendedName>
        <fullName evidence="4">Rho-GAP domain-containing protein</fullName>
    </recommendedName>
</protein>
<feature type="compositionally biased region" description="Polar residues" evidence="2">
    <location>
        <begin position="275"/>
        <end position="290"/>
    </location>
</feature>
<proteinExistence type="predicted"/>
<evidence type="ECO:0000256" key="3">
    <source>
        <dbReference type="SAM" id="SignalP"/>
    </source>
</evidence>
<evidence type="ECO:0000313" key="5">
    <source>
        <dbReference type="EMBL" id="KAF4623087.1"/>
    </source>
</evidence>
<feature type="chain" id="PRO_5034654977" description="Rho-GAP domain-containing protein" evidence="3">
    <location>
        <begin position="34"/>
        <end position="796"/>
    </location>
</feature>
<dbReference type="InterPro" id="IPR027267">
    <property type="entry name" value="AH/BAR_dom_sf"/>
</dbReference>
<sequence>MHWRWILVLRRCSTSHQPLPVFCLFLLFFIVQQHPNCSTCEFICRSESRPRLSTIMSNMDHQVPQSSRSSFSDPPSATQGPIPLFDTHLRYVTDLYLSFFQERKRIEETYVDSLRKLHRRIKQADANLGERGDLNTARSVWAEVVENVDREAQARQALCATLSSDVIIPLTTLKDTQERTRKRIKEDLKESTLAYNEYAESMLPKLKTRYAKKYSEVEEQKRAALIVPLTSPGLSPTLSADQYISGSKGNPTMPSRPIVTSPQPLRALDRRPSGSVPTGRNRSPSSSTPFSDLAHQGKKQLNQLIGFLDKGGSAKDTIGGRENQALKTVRAKRDAEEADREYRKGVHWLETLRLRRTKILESGYKSLEMFVEESSTTLKLVLVKYADNMTATSSTQTQLSSHMRSVIDRISVEKDLAKLKTYIPRSLASAIPDPILYEHGLVGECNDLIFGFSLVDYATAKGLQEGEIPKIIRICIEEIDKRGLESEGIYRVSGRHAIVQSLQHEIERDESAFLFSPKDDIYAVASLLKLYLRELPEPVFRFPLQDRIQHSEDREEHIANNFMLLRSKIRRLPPVHQATLKAIIEHLARVISKSSKNKMDAKNIAIVFGGVIFGEDEIPKGGDLLTVQASKDTVMEDLVLYAHILYDHDVAQSSPPLPPTPAGEKAKVSYGSKTTKVASVPPSDALQTSPSHDFTPRLPPRPNNSIHPSSRIYTNSPSTSRTFPEKALPVVNTNLNLEDLSPTQEDFYLESGEPGSSVEKSSIYFPVPSSPTRSPTHSLEQRLEEAARNSTDTHSR</sequence>
<dbReference type="SUPFAM" id="SSF103657">
    <property type="entry name" value="BAR/IMD domain-like"/>
    <property type="match status" value="1"/>
</dbReference>
<dbReference type="Pfam" id="PF00611">
    <property type="entry name" value="FCH"/>
    <property type="match status" value="1"/>
</dbReference>
<accession>A0A8H4R4G0</accession>
<evidence type="ECO:0000256" key="2">
    <source>
        <dbReference type="SAM" id="MobiDB-lite"/>
    </source>
</evidence>
<feature type="compositionally biased region" description="Polar residues" evidence="2">
    <location>
        <begin position="703"/>
        <end position="722"/>
    </location>
</feature>
<reference evidence="5 6" key="1">
    <citation type="submission" date="2019-12" db="EMBL/GenBank/DDBJ databases">
        <authorList>
            <person name="Floudas D."/>
            <person name="Bentzer J."/>
            <person name="Ahren D."/>
            <person name="Johansson T."/>
            <person name="Persson P."/>
            <person name="Tunlid A."/>
        </authorList>
    </citation>
    <scope>NUCLEOTIDE SEQUENCE [LARGE SCALE GENOMIC DNA]</scope>
    <source>
        <strain evidence="5 6">CBS 102.39</strain>
    </source>
</reference>
<dbReference type="Pfam" id="PF00620">
    <property type="entry name" value="RhoGAP"/>
    <property type="match status" value="1"/>
</dbReference>
<dbReference type="Gene3D" id="1.20.1270.60">
    <property type="entry name" value="Arfaptin homology (AH) domain/BAR domain"/>
    <property type="match status" value="1"/>
</dbReference>
<dbReference type="GO" id="GO:0005737">
    <property type="term" value="C:cytoplasm"/>
    <property type="evidence" value="ECO:0007669"/>
    <property type="project" value="TreeGrafter"/>
</dbReference>
<gene>
    <name evidence="5" type="ORF">D9613_002071</name>
</gene>
<dbReference type="InterPro" id="IPR008936">
    <property type="entry name" value="Rho_GTPase_activation_prot"/>
</dbReference>
<dbReference type="PROSITE" id="PS50238">
    <property type="entry name" value="RHOGAP"/>
    <property type="match status" value="1"/>
</dbReference>